<reference evidence="3" key="1">
    <citation type="journal article" date="2021" name="Sci. Adv.">
        <title>The American lobster genome reveals insights on longevity, neural, and immune adaptations.</title>
        <authorList>
            <person name="Polinski J.M."/>
            <person name="Zimin A.V."/>
            <person name="Clark K.F."/>
            <person name="Kohn A.B."/>
            <person name="Sadowski N."/>
            <person name="Timp W."/>
            <person name="Ptitsyn A."/>
            <person name="Khanna P."/>
            <person name="Romanova D.Y."/>
            <person name="Williams P."/>
            <person name="Greenwood S.J."/>
            <person name="Moroz L.L."/>
            <person name="Walt D.R."/>
            <person name="Bodnar A.G."/>
        </authorList>
    </citation>
    <scope>NUCLEOTIDE SEQUENCE</scope>
    <source>
        <strain evidence="3">GMGI-L3</strain>
    </source>
</reference>
<evidence type="ECO:0000256" key="1">
    <source>
        <dbReference type="SAM" id="MobiDB-lite"/>
    </source>
</evidence>
<organism evidence="3 4">
    <name type="scientific">Homarus americanus</name>
    <name type="common">American lobster</name>
    <dbReference type="NCBI Taxonomy" id="6706"/>
    <lineage>
        <taxon>Eukaryota</taxon>
        <taxon>Metazoa</taxon>
        <taxon>Ecdysozoa</taxon>
        <taxon>Arthropoda</taxon>
        <taxon>Crustacea</taxon>
        <taxon>Multicrustacea</taxon>
        <taxon>Malacostraca</taxon>
        <taxon>Eumalacostraca</taxon>
        <taxon>Eucarida</taxon>
        <taxon>Decapoda</taxon>
        <taxon>Pleocyemata</taxon>
        <taxon>Astacidea</taxon>
        <taxon>Nephropoidea</taxon>
        <taxon>Nephropidae</taxon>
        <taxon>Homarus</taxon>
    </lineage>
</organism>
<sequence>MEKLIQIRTKDIEDLLKYFGKNTYRARESCATTDVILTKCLELWKLDYKCMVVPNGGGELCNSYPNNLIIPECEVAPEGLEPPELCPLTLTSPSPLSLGSPSIIPGGSAPSFSSVVSGGARASLSINGHPASASPSVRKASLPADGSKSVVDGTTEAQSDGIKLREFILKAKFARCRARFPVPTILYKGNYICRSATLSGGPEMYGRSGIEYLFATAASNKADEDDDEDEVTQTNSDWQLFDRVRSQDIRLLRACNVGVIVDLMVEKKKVKFGMYVTSSEKVDKENRYSDFSILSLPYPGCEFFKDFRDLGYTGEGLYFNWSQPFVDAQLVIPERTMSAKVTSDWNSYRKWDLLRLSQNYLKLLLTYSHEGSQGILVHCISGWDRTPLFISLLRLSLWADGLIHSSLDHAQILYLTIAYDWMVFGHDLQDRLSKGEEIFFFCFYFLKYITSDDFSVGRKRHLSNDSSSSERLDCCVLLDADGLSSAGSSNSLNSSCSSNRSSHHAPPVYFKAGKSGESSDSYNAHLTWPYGSFTGELDFDDMSPNLSRTSSTSTPNRGSFGRPCYRDADMSGATSDGKLSVRHGTVAGNLSRTSSGSLKNGSSHASLLDASKPVICSHRSRNGHSDSSGESVAGSDHGSWGNGCQEPPHASTSPMAVPVPRGRPAPRTRQESVSSVGSWQLISGTGSLRGSTGSGGNPGSANSRSSRTSVPSSDLVDSATTIKEEEGSLESEQSIIVFNRAERLAKVRSLFYNIYVTTIGFNFSNGRNESGLGTLVSNFAQKVGIKPMSCRNTQ</sequence>
<dbReference type="InterPro" id="IPR039802">
    <property type="entry name" value="MTMR14"/>
</dbReference>
<proteinExistence type="predicted"/>
<feature type="compositionally biased region" description="Polar residues" evidence="1">
    <location>
        <begin position="671"/>
        <end position="682"/>
    </location>
</feature>
<evidence type="ECO:0000259" key="2">
    <source>
        <dbReference type="PROSITE" id="PS50056"/>
    </source>
</evidence>
<keyword evidence="4" id="KW-1185">Reference proteome</keyword>
<dbReference type="InterPro" id="IPR000387">
    <property type="entry name" value="Tyr_Pase_dom"/>
</dbReference>
<protein>
    <submittedName>
        <fullName evidence="3">Myotubularin-related protein 14-like</fullName>
    </submittedName>
</protein>
<comment type="caution">
    <text evidence="3">The sequence shown here is derived from an EMBL/GenBank/DDBJ whole genome shotgun (WGS) entry which is preliminary data.</text>
</comment>
<feature type="compositionally biased region" description="Low complexity" evidence="1">
    <location>
        <begin position="700"/>
        <end position="713"/>
    </location>
</feature>
<dbReference type="AlphaFoldDB" id="A0A8J5JUA7"/>
<dbReference type="PROSITE" id="PS00383">
    <property type="entry name" value="TYR_PHOSPHATASE_1"/>
    <property type="match status" value="1"/>
</dbReference>
<dbReference type="PROSITE" id="PS50056">
    <property type="entry name" value="TYR_PHOSPHATASE_2"/>
    <property type="match status" value="1"/>
</dbReference>
<accession>A0A8J5JUA7</accession>
<dbReference type="InterPro" id="IPR016130">
    <property type="entry name" value="Tyr_Pase_AS"/>
</dbReference>
<dbReference type="InterPro" id="IPR039803">
    <property type="entry name" value="MTMR14_PH-GRAM"/>
</dbReference>
<feature type="region of interest" description="Disordered" evidence="1">
    <location>
        <begin position="617"/>
        <end position="727"/>
    </location>
</feature>
<evidence type="ECO:0000313" key="4">
    <source>
        <dbReference type="Proteomes" id="UP000747542"/>
    </source>
</evidence>
<dbReference type="PANTHER" id="PTHR13524">
    <property type="entry name" value="MYOTUBULARIN-RELATED"/>
    <property type="match status" value="1"/>
</dbReference>
<feature type="region of interest" description="Disordered" evidence="1">
    <location>
        <begin position="128"/>
        <end position="153"/>
    </location>
</feature>
<name>A0A8J5JUA7_HOMAM</name>
<feature type="region of interest" description="Disordered" evidence="1">
    <location>
        <begin position="544"/>
        <end position="605"/>
    </location>
</feature>
<feature type="compositionally biased region" description="Low complexity" evidence="1">
    <location>
        <begin position="656"/>
        <end position="667"/>
    </location>
</feature>
<dbReference type="Proteomes" id="UP000747542">
    <property type="component" value="Unassembled WGS sequence"/>
</dbReference>
<gene>
    <name evidence="3" type="primary">Mtmr14-L</name>
    <name evidence="3" type="ORF">Hamer_G016256</name>
</gene>
<feature type="domain" description="Tyrosine specific protein phosphatases" evidence="2">
    <location>
        <begin position="358"/>
        <end position="392"/>
    </location>
</feature>
<dbReference type="CDD" id="cd13213">
    <property type="entry name" value="PH-GRAM_MTMR14"/>
    <property type="match status" value="1"/>
</dbReference>
<dbReference type="GO" id="GO:0004438">
    <property type="term" value="F:phosphatidylinositol-3-phosphate phosphatase activity"/>
    <property type="evidence" value="ECO:0007669"/>
    <property type="project" value="InterPro"/>
</dbReference>
<dbReference type="PANTHER" id="PTHR13524:SF2">
    <property type="entry name" value="MYOTUBULARIN-RELATED PROTEIN 14"/>
    <property type="match status" value="1"/>
</dbReference>
<dbReference type="OrthoDB" id="2408718at2759"/>
<evidence type="ECO:0000313" key="3">
    <source>
        <dbReference type="EMBL" id="KAG7161204.1"/>
    </source>
</evidence>
<feature type="compositionally biased region" description="Polar residues" evidence="1">
    <location>
        <begin position="544"/>
        <end position="557"/>
    </location>
</feature>
<dbReference type="EMBL" id="JAHLQT010029607">
    <property type="protein sequence ID" value="KAG7161204.1"/>
    <property type="molecule type" value="Genomic_DNA"/>
</dbReference>
<feature type="compositionally biased region" description="Polar residues" evidence="1">
    <location>
        <begin position="588"/>
        <end position="605"/>
    </location>
</feature>